<accession>A0A916QDP7</accession>
<dbReference type="EMBL" id="BMAQ01000003">
    <property type="protein sequence ID" value="GFR37173.1"/>
    <property type="molecule type" value="Genomic_DNA"/>
</dbReference>
<organism evidence="1 2">
    <name type="scientific">Insulibacter thermoxylanivorax</name>
    <dbReference type="NCBI Taxonomy" id="2749268"/>
    <lineage>
        <taxon>Bacteria</taxon>
        <taxon>Bacillati</taxon>
        <taxon>Bacillota</taxon>
        <taxon>Bacilli</taxon>
        <taxon>Bacillales</taxon>
        <taxon>Paenibacillaceae</taxon>
        <taxon>Insulibacter</taxon>
    </lineage>
</organism>
<keyword evidence="2" id="KW-1185">Reference proteome</keyword>
<dbReference type="AlphaFoldDB" id="A0A916QDP7"/>
<name>A0A916QDP7_9BACL</name>
<proteinExistence type="predicted"/>
<sequence>MLRAVRLYGSEKEFADMMMRRLEEELNVKLRQDEEEPLLLFGRAADSDEGEDQFYISLHHAYQEYVHTGDLNSAVDFLNEYIQTAQEMMSQGLDDWKRIDLSRVYPALRDRNYVELPGNDDCLRDEVIPGIYVVYLEMFDRIGKLIHRPLLDEELGQTEEKIREAAYRNLHEAGWTGPKMSLPCPTRRSCTLDVYMDNEFPIEYQFLDDELASANLPESCLLAFPNRNTSLVLRSREPMRTAAQALKLAKESKFHELVTRSYYMMPYPNSLNIYWRRSGKVTLLKVEQRCSKGGDGSDNRPG</sequence>
<dbReference type="RefSeq" id="WP_200965454.1">
    <property type="nucleotide sequence ID" value="NZ_BMAQ01000003.1"/>
</dbReference>
<gene>
    <name evidence="1" type="ORF">PRECH8_04690</name>
</gene>
<evidence type="ECO:0000313" key="1">
    <source>
        <dbReference type="EMBL" id="GFR37173.1"/>
    </source>
</evidence>
<reference evidence="1" key="1">
    <citation type="submission" date="2020-08" db="EMBL/GenBank/DDBJ databases">
        <authorList>
            <person name="Uke A."/>
            <person name="Chhe C."/>
            <person name="Baramee S."/>
            <person name="Kosugi A."/>
        </authorList>
    </citation>
    <scope>NUCLEOTIDE SEQUENCE</scope>
    <source>
        <strain evidence="1">DA-C8</strain>
    </source>
</reference>
<comment type="caution">
    <text evidence="1">The sequence shown here is derived from an EMBL/GenBank/DDBJ whole genome shotgun (WGS) entry which is preliminary data.</text>
</comment>
<reference evidence="1" key="2">
    <citation type="journal article" date="2021" name="Data Brief">
        <title>Draft genome sequence data of the facultative, thermophilic, xylanolytic bacterium Paenibacillus sp. strain DA-C8.</title>
        <authorList>
            <person name="Chhe C."/>
            <person name="Uke A."/>
            <person name="Baramee S."/>
            <person name="Ungkulpasvich U."/>
            <person name="Tachaapaikoon C."/>
            <person name="Pason P."/>
            <person name="Waeonukul R."/>
            <person name="Ratanakhanokchai K."/>
            <person name="Kosugi A."/>
        </authorList>
    </citation>
    <scope>NUCLEOTIDE SEQUENCE</scope>
    <source>
        <strain evidence="1">DA-C8</strain>
    </source>
</reference>
<dbReference type="Proteomes" id="UP000654993">
    <property type="component" value="Unassembled WGS sequence"/>
</dbReference>
<protein>
    <submittedName>
        <fullName evidence="1">Uncharacterized protein</fullName>
    </submittedName>
</protein>
<evidence type="ECO:0000313" key="2">
    <source>
        <dbReference type="Proteomes" id="UP000654993"/>
    </source>
</evidence>